<dbReference type="AlphaFoldDB" id="A0AAX3J3G8"/>
<accession>A0AAX3J3G8</accession>
<dbReference type="EMBL" id="CABWMH010000007">
    <property type="protein sequence ID" value="VXB51298.1"/>
    <property type="molecule type" value="Genomic_DNA"/>
</dbReference>
<organism evidence="1 2">
    <name type="scientific">Pantoea brenneri</name>
    <dbReference type="NCBI Taxonomy" id="472694"/>
    <lineage>
        <taxon>Bacteria</taxon>
        <taxon>Pseudomonadati</taxon>
        <taxon>Pseudomonadota</taxon>
        <taxon>Gammaproteobacteria</taxon>
        <taxon>Enterobacterales</taxon>
        <taxon>Erwiniaceae</taxon>
        <taxon>Pantoea</taxon>
    </lineage>
</organism>
<dbReference type="Proteomes" id="UP000433737">
    <property type="component" value="Unassembled WGS sequence"/>
</dbReference>
<sequence length="61" mass="7038">MQPTITKTVISDSEMKYRYQNGKYTFTACVLGIERQFADFREGIEWVFTQKMAASCAADME</sequence>
<protein>
    <submittedName>
        <fullName evidence="1">Uncharacterized protein</fullName>
    </submittedName>
</protein>
<proteinExistence type="predicted"/>
<gene>
    <name evidence="1" type="ORF">PANT111_150117</name>
</gene>
<evidence type="ECO:0000313" key="2">
    <source>
        <dbReference type="Proteomes" id="UP000433737"/>
    </source>
</evidence>
<reference evidence="1 2" key="1">
    <citation type="submission" date="2019-10" db="EMBL/GenBank/DDBJ databases">
        <authorList>
            <person name="Karimi E."/>
        </authorList>
    </citation>
    <scope>NUCLEOTIDE SEQUENCE [LARGE SCALE GENOMIC DNA]</scope>
    <source>
        <strain evidence="1">Pantoea sp. 111</strain>
    </source>
</reference>
<name>A0AAX3J3G8_9GAMM</name>
<evidence type="ECO:0000313" key="1">
    <source>
        <dbReference type="EMBL" id="VXB51298.1"/>
    </source>
</evidence>
<comment type="caution">
    <text evidence="1">The sequence shown here is derived from an EMBL/GenBank/DDBJ whole genome shotgun (WGS) entry which is preliminary data.</text>
</comment>